<dbReference type="Proteomes" id="UP000256964">
    <property type="component" value="Unassembled WGS sequence"/>
</dbReference>
<organism evidence="2 3">
    <name type="scientific">Lentinus brumalis</name>
    <dbReference type="NCBI Taxonomy" id="2498619"/>
    <lineage>
        <taxon>Eukaryota</taxon>
        <taxon>Fungi</taxon>
        <taxon>Dikarya</taxon>
        <taxon>Basidiomycota</taxon>
        <taxon>Agaricomycotina</taxon>
        <taxon>Agaricomycetes</taxon>
        <taxon>Polyporales</taxon>
        <taxon>Polyporaceae</taxon>
        <taxon>Lentinus</taxon>
    </lineage>
</organism>
<sequence length="241" mass="27193">MAEAERTFPSLSHTHIARSWCRLHRPSPALHRGLQRSNFRGIGSYTHRSEASCTPGPANWSDASKNDQPVSLGRATSPLEDHPEAMAGQCAHRRTNVRKHISSSSPGTQTEPGKCRTKVDFGMCHNDPRSMCTVIRIVNRTRVFNRNYTTAIEVKKPAEVRCAEKKLCCGVKVPRCAKTPFNLEAVPGLWVFPCVRVQCIVFGSTSSHFCRWGTLLPDRPRAKTPTWRRQLHWRELLLVDV</sequence>
<gene>
    <name evidence="2" type="ORF">OH76DRAFT_699769</name>
</gene>
<protein>
    <submittedName>
        <fullName evidence="2">Uncharacterized protein</fullName>
    </submittedName>
</protein>
<feature type="region of interest" description="Disordered" evidence="1">
    <location>
        <begin position="47"/>
        <end position="81"/>
    </location>
</feature>
<dbReference type="AlphaFoldDB" id="A0A371D6J3"/>
<evidence type="ECO:0000313" key="2">
    <source>
        <dbReference type="EMBL" id="RDX48112.1"/>
    </source>
</evidence>
<accession>A0A371D6J3</accession>
<evidence type="ECO:0000313" key="3">
    <source>
        <dbReference type="Proteomes" id="UP000256964"/>
    </source>
</evidence>
<name>A0A371D6J3_9APHY</name>
<dbReference type="EMBL" id="KZ857414">
    <property type="protein sequence ID" value="RDX48112.1"/>
    <property type="molecule type" value="Genomic_DNA"/>
</dbReference>
<keyword evidence="3" id="KW-1185">Reference proteome</keyword>
<evidence type="ECO:0000256" key="1">
    <source>
        <dbReference type="SAM" id="MobiDB-lite"/>
    </source>
</evidence>
<reference evidence="2 3" key="1">
    <citation type="journal article" date="2018" name="Biotechnol. Biofuels">
        <title>Integrative visual omics of the white-rot fungus Polyporus brumalis exposes the biotechnological potential of its oxidative enzymes for delignifying raw plant biomass.</title>
        <authorList>
            <person name="Miyauchi S."/>
            <person name="Rancon A."/>
            <person name="Drula E."/>
            <person name="Hage H."/>
            <person name="Chaduli D."/>
            <person name="Favel A."/>
            <person name="Grisel S."/>
            <person name="Henrissat B."/>
            <person name="Herpoel-Gimbert I."/>
            <person name="Ruiz-Duenas F.J."/>
            <person name="Chevret D."/>
            <person name="Hainaut M."/>
            <person name="Lin J."/>
            <person name="Wang M."/>
            <person name="Pangilinan J."/>
            <person name="Lipzen A."/>
            <person name="Lesage-Meessen L."/>
            <person name="Navarro D."/>
            <person name="Riley R."/>
            <person name="Grigoriev I.V."/>
            <person name="Zhou S."/>
            <person name="Raouche S."/>
            <person name="Rosso M.N."/>
        </authorList>
    </citation>
    <scope>NUCLEOTIDE SEQUENCE [LARGE SCALE GENOMIC DNA]</scope>
    <source>
        <strain evidence="2 3">BRFM 1820</strain>
    </source>
</reference>
<proteinExistence type="predicted"/>